<gene>
    <name evidence="11" type="ORF">LEL_04441</name>
</gene>
<dbReference type="InterPro" id="IPR003439">
    <property type="entry name" value="ABC_transporter-like_ATP-bd"/>
</dbReference>
<dbReference type="OrthoDB" id="6500128at2759"/>
<feature type="region of interest" description="Disordered" evidence="9">
    <location>
        <begin position="1"/>
        <end position="30"/>
    </location>
</feature>
<dbReference type="STRING" id="1081108.A0A162KNM0"/>
<name>A0A162KNM0_CORDF</name>
<dbReference type="GO" id="GO:0016887">
    <property type="term" value="F:ATP hydrolysis activity"/>
    <property type="evidence" value="ECO:0007669"/>
    <property type="project" value="InterPro"/>
</dbReference>
<keyword evidence="12" id="KW-1185">Reference proteome</keyword>
<dbReference type="Proteomes" id="UP000076881">
    <property type="component" value="Unassembled WGS sequence"/>
</dbReference>
<dbReference type="SUPFAM" id="SSF52540">
    <property type="entry name" value="P-loop containing nucleoside triphosphate hydrolases"/>
    <property type="match status" value="1"/>
</dbReference>
<proteinExistence type="inferred from homology"/>
<sequence length="291" mass="32015">MESGLRTAENVDEYGSIEQEPVDGSDVGDSWPEKGELRVSKYVADYGPGLPDTLREITFTIQPGERVGVVGRTGAGKSTLALSFARLIEKRGGIIAIDSVDILHIRLEVLRKRILTIPQDPHLFGGSLRDVLDPDGAYSDDVLITALQRYRFVSTETEKKSDAVDYDLSFMVSDGGANLSQGQRQILCLVNAILSRKKVVIMDEATSAVDMDTDAAIQSAIREGLRDSRVMVIAHRLATVAHLDRVLVMQNGKVVEFGKPSDLYQQKGKFWALVNHSIDKEKLVKNFADGK</sequence>
<evidence type="ECO:0000256" key="3">
    <source>
        <dbReference type="ARBA" id="ARBA00022448"/>
    </source>
</evidence>
<organism evidence="11 12">
    <name type="scientific">Akanthomyces lecanii RCEF 1005</name>
    <dbReference type="NCBI Taxonomy" id="1081108"/>
    <lineage>
        <taxon>Eukaryota</taxon>
        <taxon>Fungi</taxon>
        <taxon>Dikarya</taxon>
        <taxon>Ascomycota</taxon>
        <taxon>Pezizomycotina</taxon>
        <taxon>Sordariomycetes</taxon>
        <taxon>Hypocreomycetidae</taxon>
        <taxon>Hypocreales</taxon>
        <taxon>Cordycipitaceae</taxon>
        <taxon>Akanthomyces</taxon>
        <taxon>Cordyceps confragosa</taxon>
    </lineage>
</organism>
<evidence type="ECO:0000256" key="5">
    <source>
        <dbReference type="ARBA" id="ARBA00022741"/>
    </source>
</evidence>
<evidence type="ECO:0000256" key="9">
    <source>
        <dbReference type="SAM" id="MobiDB-lite"/>
    </source>
</evidence>
<evidence type="ECO:0000313" key="11">
    <source>
        <dbReference type="EMBL" id="OAA77618.1"/>
    </source>
</evidence>
<dbReference type="Gene3D" id="3.40.50.300">
    <property type="entry name" value="P-loop containing nucleotide triphosphate hydrolases"/>
    <property type="match status" value="1"/>
</dbReference>
<evidence type="ECO:0000256" key="4">
    <source>
        <dbReference type="ARBA" id="ARBA00022692"/>
    </source>
</evidence>
<dbReference type="GO" id="GO:0016020">
    <property type="term" value="C:membrane"/>
    <property type="evidence" value="ECO:0007669"/>
    <property type="project" value="UniProtKB-SubCell"/>
</dbReference>
<accession>A0A162KNM0</accession>
<evidence type="ECO:0000256" key="2">
    <source>
        <dbReference type="ARBA" id="ARBA00009726"/>
    </source>
</evidence>
<dbReference type="PANTHER" id="PTHR24223">
    <property type="entry name" value="ATP-BINDING CASSETTE SUB-FAMILY C"/>
    <property type="match status" value="1"/>
</dbReference>
<dbReference type="PANTHER" id="PTHR24223:SF456">
    <property type="entry name" value="MULTIDRUG RESISTANCE-ASSOCIATED PROTEIN LETHAL(2)03659"/>
    <property type="match status" value="1"/>
</dbReference>
<keyword evidence="5" id="KW-0547">Nucleotide-binding</keyword>
<evidence type="ECO:0000256" key="1">
    <source>
        <dbReference type="ARBA" id="ARBA00004141"/>
    </source>
</evidence>
<dbReference type="FunFam" id="3.40.50.300:FF:000838">
    <property type="entry name" value="ABC multidrug transporter (Eurofung)"/>
    <property type="match status" value="1"/>
</dbReference>
<dbReference type="InterPro" id="IPR027417">
    <property type="entry name" value="P-loop_NTPase"/>
</dbReference>
<keyword evidence="6" id="KW-0067">ATP-binding</keyword>
<keyword evidence="4" id="KW-0812">Transmembrane</keyword>
<dbReference type="CDD" id="cd03244">
    <property type="entry name" value="ABCC_MRP_domain2"/>
    <property type="match status" value="1"/>
</dbReference>
<dbReference type="GO" id="GO:0042626">
    <property type="term" value="F:ATPase-coupled transmembrane transporter activity"/>
    <property type="evidence" value="ECO:0007669"/>
    <property type="project" value="TreeGrafter"/>
</dbReference>
<comment type="subcellular location">
    <subcellularLocation>
        <location evidence="1">Membrane</location>
        <topology evidence="1">Multi-pass membrane protein</topology>
    </subcellularLocation>
</comment>
<dbReference type="EMBL" id="AZHF01000003">
    <property type="protein sequence ID" value="OAA77618.1"/>
    <property type="molecule type" value="Genomic_DNA"/>
</dbReference>
<feature type="domain" description="ABC transporter" evidence="10">
    <location>
        <begin position="37"/>
        <end position="276"/>
    </location>
</feature>
<dbReference type="InterPro" id="IPR050173">
    <property type="entry name" value="ABC_transporter_C-like"/>
</dbReference>
<evidence type="ECO:0000256" key="8">
    <source>
        <dbReference type="ARBA" id="ARBA00023136"/>
    </source>
</evidence>
<protein>
    <submittedName>
        <fullName evidence="11">ATPase, AAA+ type, core</fullName>
    </submittedName>
</protein>
<comment type="similarity">
    <text evidence="2">Belongs to the ABC transporter superfamily. ABCC family. Conjugate transporter (TC 3.A.1.208) subfamily.</text>
</comment>
<dbReference type="GO" id="GO:0005524">
    <property type="term" value="F:ATP binding"/>
    <property type="evidence" value="ECO:0007669"/>
    <property type="project" value="UniProtKB-KW"/>
</dbReference>
<dbReference type="AlphaFoldDB" id="A0A162KNM0"/>
<evidence type="ECO:0000256" key="7">
    <source>
        <dbReference type="ARBA" id="ARBA00022989"/>
    </source>
</evidence>
<dbReference type="PROSITE" id="PS50893">
    <property type="entry name" value="ABC_TRANSPORTER_2"/>
    <property type="match status" value="1"/>
</dbReference>
<dbReference type="InterPro" id="IPR003593">
    <property type="entry name" value="AAA+_ATPase"/>
</dbReference>
<dbReference type="SMART" id="SM00382">
    <property type="entry name" value="AAA"/>
    <property type="match status" value="1"/>
</dbReference>
<comment type="caution">
    <text evidence="11">The sequence shown here is derived from an EMBL/GenBank/DDBJ whole genome shotgun (WGS) entry which is preliminary data.</text>
</comment>
<keyword evidence="8" id="KW-0472">Membrane</keyword>
<reference evidence="11 12" key="1">
    <citation type="journal article" date="2016" name="Genome Biol. Evol.">
        <title>Divergent and convergent evolution of fungal pathogenicity.</title>
        <authorList>
            <person name="Shang Y."/>
            <person name="Xiao G."/>
            <person name="Zheng P."/>
            <person name="Cen K."/>
            <person name="Zhan S."/>
            <person name="Wang C."/>
        </authorList>
    </citation>
    <scope>NUCLEOTIDE SEQUENCE [LARGE SCALE GENOMIC DNA]</scope>
    <source>
        <strain evidence="11 12">RCEF 1005</strain>
    </source>
</reference>
<keyword evidence="7" id="KW-1133">Transmembrane helix</keyword>
<evidence type="ECO:0000259" key="10">
    <source>
        <dbReference type="PROSITE" id="PS50893"/>
    </source>
</evidence>
<evidence type="ECO:0000313" key="12">
    <source>
        <dbReference type="Proteomes" id="UP000076881"/>
    </source>
</evidence>
<dbReference type="Pfam" id="PF00005">
    <property type="entry name" value="ABC_tran"/>
    <property type="match status" value="1"/>
</dbReference>
<evidence type="ECO:0000256" key="6">
    <source>
        <dbReference type="ARBA" id="ARBA00022840"/>
    </source>
</evidence>
<keyword evidence="3" id="KW-0813">Transport</keyword>